<dbReference type="PANTHER" id="PTHR37948">
    <property type="entry name" value="ZGC:113208"/>
    <property type="match status" value="1"/>
</dbReference>
<evidence type="ECO:0000313" key="2">
    <source>
        <dbReference type="EMBL" id="CAE0368926.1"/>
    </source>
</evidence>
<sequence length="299" mass="34540">MSRPRRSSSGKKSYKEPKESDIYLKVEEEDDDEKAIKRADDDDDDDEPQRKKRKGELDTKTYRGRIIRQGKELCKDPPTLPPQNVIVFSERAPVMTRNKKNGTLTSTTHPEFRPNLSPAEIMQLGSFGGTYFRSIVSAVTGETYGDEVWQEFPAEWFKDLNIKTQVTSQKYRPEMNKYGVKCGTSLDAWESSGWISAVDPYGWFQWYCRYFLGRRSSDDERQVQRWLVGEGPKGRWRCQLANKIIRANADVNDFSISPVIRQTCQHWGYVITAEDLEAHRKRISKPTPALSLPSTKKKK</sequence>
<gene>
    <name evidence="2" type="ORF">ALAG00032_LOCUS9689</name>
</gene>
<evidence type="ECO:0000256" key="1">
    <source>
        <dbReference type="SAM" id="MobiDB-lite"/>
    </source>
</evidence>
<name>A0A7S3NNJ2_9STRA</name>
<accession>A0A7S3NNJ2</accession>
<protein>
    <submittedName>
        <fullName evidence="2">Uncharacterized protein</fullName>
    </submittedName>
</protein>
<organism evidence="2">
    <name type="scientific">Aureoumbra lagunensis</name>
    <dbReference type="NCBI Taxonomy" id="44058"/>
    <lineage>
        <taxon>Eukaryota</taxon>
        <taxon>Sar</taxon>
        <taxon>Stramenopiles</taxon>
        <taxon>Ochrophyta</taxon>
        <taxon>Pelagophyceae</taxon>
        <taxon>Pelagomonadales</taxon>
        <taxon>Aureoumbra</taxon>
    </lineage>
</organism>
<dbReference type="PANTHER" id="PTHR37948:SF1">
    <property type="entry name" value="BLL5189 PROTEIN"/>
    <property type="match status" value="1"/>
</dbReference>
<feature type="compositionally biased region" description="Basic and acidic residues" evidence="1">
    <location>
        <begin position="13"/>
        <end position="26"/>
    </location>
</feature>
<proteinExistence type="predicted"/>
<feature type="region of interest" description="Disordered" evidence="1">
    <location>
        <begin position="1"/>
        <end position="62"/>
    </location>
</feature>
<dbReference type="AlphaFoldDB" id="A0A7S3NNJ2"/>
<reference evidence="2" key="1">
    <citation type="submission" date="2021-01" db="EMBL/GenBank/DDBJ databases">
        <authorList>
            <person name="Corre E."/>
            <person name="Pelletier E."/>
            <person name="Niang G."/>
            <person name="Scheremetjew M."/>
            <person name="Finn R."/>
            <person name="Kale V."/>
            <person name="Holt S."/>
            <person name="Cochrane G."/>
            <person name="Meng A."/>
            <person name="Brown T."/>
            <person name="Cohen L."/>
        </authorList>
    </citation>
    <scope>NUCLEOTIDE SEQUENCE</scope>
    <source>
        <strain evidence="2">CCMP1510</strain>
    </source>
</reference>
<dbReference type="EMBL" id="HBIJ01014446">
    <property type="protein sequence ID" value="CAE0368926.1"/>
    <property type="molecule type" value="Transcribed_RNA"/>
</dbReference>